<proteinExistence type="predicted"/>
<organism evidence="1 2">
    <name type="scientific">Acrobeloides nanus</name>
    <dbReference type="NCBI Taxonomy" id="290746"/>
    <lineage>
        <taxon>Eukaryota</taxon>
        <taxon>Metazoa</taxon>
        <taxon>Ecdysozoa</taxon>
        <taxon>Nematoda</taxon>
        <taxon>Chromadorea</taxon>
        <taxon>Rhabditida</taxon>
        <taxon>Tylenchina</taxon>
        <taxon>Cephalobomorpha</taxon>
        <taxon>Cephaloboidea</taxon>
        <taxon>Cephalobidae</taxon>
        <taxon>Acrobeloides</taxon>
    </lineage>
</organism>
<sequence length="212" mass="24582">MFNSVIRVCAKQIFRPVFVLHSHQNLSFLSVATTPISKRFFSKEKNFKELCPTETFSRGGRRYFLNLKENEANKDVILMLTELLYTGEHTKRTRYILLAPSDAKKILKNLKEAKNILDQGIKQSDDEEFAYVSQSFQAKPSKDGDKQMEFTVKLRMMSEKYTSNNFLILGHNKENNKNSVVSIIDDGIQDFIKALEELLRKYDELKPTENAQ</sequence>
<dbReference type="WBParaSite" id="ACRNAN_scaffold970.g24564.t1">
    <property type="protein sequence ID" value="ACRNAN_scaffold970.g24564.t1"/>
    <property type="gene ID" value="ACRNAN_scaffold970.g24564"/>
</dbReference>
<protein>
    <submittedName>
        <fullName evidence="2">Uncharacterized protein</fullName>
    </submittedName>
</protein>
<name>A0A914EN20_9BILA</name>
<dbReference type="Proteomes" id="UP000887540">
    <property type="component" value="Unplaced"/>
</dbReference>
<evidence type="ECO:0000313" key="1">
    <source>
        <dbReference type="Proteomes" id="UP000887540"/>
    </source>
</evidence>
<evidence type="ECO:0000313" key="2">
    <source>
        <dbReference type="WBParaSite" id="ACRNAN_scaffold970.g24564.t1"/>
    </source>
</evidence>
<dbReference type="Gene3D" id="3.10.450.700">
    <property type="match status" value="1"/>
</dbReference>
<keyword evidence="1" id="KW-1185">Reference proteome</keyword>
<dbReference type="AlphaFoldDB" id="A0A914EN20"/>
<accession>A0A914EN20</accession>
<reference evidence="2" key="1">
    <citation type="submission" date="2022-11" db="UniProtKB">
        <authorList>
            <consortium name="WormBaseParasite"/>
        </authorList>
    </citation>
    <scope>IDENTIFICATION</scope>
</reference>